<dbReference type="Proteomes" id="UP000887564">
    <property type="component" value="Unplaced"/>
</dbReference>
<keyword evidence="2" id="KW-1185">Reference proteome</keyword>
<accession>A0A914RZG8</accession>
<evidence type="ECO:0000313" key="3">
    <source>
        <dbReference type="WBParaSite" id="PEQ_0001172301-mRNA-1"/>
    </source>
</evidence>
<evidence type="ECO:0000256" key="1">
    <source>
        <dbReference type="SAM" id="Phobius"/>
    </source>
</evidence>
<sequence length="103" mass="11559">MICAVTQMHFLPFVLLVSTVRVCIYLEYKYLKWSELCRESCTDENDVIKQIVTSDSKAALTFPEALVSLKGSSKNLTRLFLGLSIGGSLLIALIHLPFFMQQA</sequence>
<evidence type="ECO:0000313" key="2">
    <source>
        <dbReference type="Proteomes" id="UP000887564"/>
    </source>
</evidence>
<organism evidence="2 3">
    <name type="scientific">Parascaris equorum</name>
    <name type="common">Equine roundworm</name>
    <dbReference type="NCBI Taxonomy" id="6256"/>
    <lineage>
        <taxon>Eukaryota</taxon>
        <taxon>Metazoa</taxon>
        <taxon>Ecdysozoa</taxon>
        <taxon>Nematoda</taxon>
        <taxon>Chromadorea</taxon>
        <taxon>Rhabditida</taxon>
        <taxon>Spirurina</taxon>
        <taxon>Ascaridomorpha</taxon>
        <taxon>Ascaridoidea</taxon>
        <taxon>Ascarididae</taxon>
        <taxon>Parascaris</taxon>
    </lineage>
</organism>
<reference evidence="3" key="1">
    <citation type="submission" date="2022-11" db="UniProtKB">
        <authorList>
            <consortium name="WormBaseParasite"/>
        </authorList>
    </citation>
    <scope>IDENTIFICATION</scope>
</reference>
<protein>
    <submittedName>
        <fullName evidence="3">Uncharacterized protein</fullName>
    </submittedName>
</protein>
<dbReference type="AlphaFoldDB" id="A0A914RZG8"/>
<keyword evidence="1" id="KW-0812">Transmembrane</keyword>
<proteinExistence type="predicted"/>
<keyword evidence="1" id="KW-1133">Transmembrane helix</keyword>
<feature type="transmembrane region" description="Helical" evidence="1">
    <location>
        <begin position="79"/>
        <end position="100"/>
    </location>
</feature>
<dbReference type="WBParaSite" id="PEQ_0001172301-mRNA-1">
    <property type="protein sequence ID" value="PEQ_0001172301-mRNA-1"/>
    <property type="gene ID" value="PEQ_0001172301"/>
</dbReference>
<keyword evidence="1" id="KW-0472">Membrane</keyword>
<name>A0A914RZG8_PAREQ</name>